<comment type="caution">
    <text evidence="1">The sequence shown here is derived from an EMBL/GenBank/DDBJ whole genome shotgun (WGS) entry which is preliminary data.</text>
</comment>
<evidence type="ECO:0000313" key="2">
    <source>
        <dbReference type="Proteomes" id="UP000528964"/>
    </source>
</evidence>
<organism evidence="1 2">
    <name type="scientific">Hansschlegelia beijingensis</name>
    <dbReference type="NCBI Taxonomy" id="1133344"/>
    <lineage>
        <taxon>Bacteria</taxon>
        <taxon>Pseudomonadati</taxon>
        <taxon>Pseudomonadota</taxon>
        <taxon>Alphaproteobacteria</taxon>
        <taxon>Hyphomicrobiales</taxon>
        <taxon>Methylopilaceae</taxon>
        <taxon>Hansschlegelia</taxon>
    </lineage>
</organism>
<dbReference type="AlphaFoldDB" id="A0A7W6GFB6"/>
<name>A0A7W6GFB6_9HYPH</name>
<gene>
    <name evidence="1" type="ORF">GGR24_001424</name>
</gene>
<evidence type="ECO:0000313" key="1">
    <source>
        <dbReference type="EMBL" id="MBB3972767.1"/>
    </source>
</evidence>
<keyword evidence="2" id="KW-1185">Reference proteome</keyword>
<sequence length="219" mass="24524">MMGKLLDLAGERFGRLLIVDRALTKNKATRWSYICDCGSRGEANTRDLRHCGQQSCGCLQREAAARTGRANVSHGHSRQGRRSRTYSSWCAMKERVLQENHIAFSRYGGRGISICDRWLEGSSGRSGFECFLEDMGERPDGMSIDRIDTNGHYEPGNCRWATVITQNRNSNSNKLNSADVDRMRSTAANETVSYSRLASDFGVSKAHAHRVVRGDRWAA</sequence>
<accession>A0A7W6GFB6</accession>
<dbReference type="EMBL" id="JACIDR010000002">
    <property type="protein sequence ID" value="MBB3972767.1"/>
    <property type="molecule type" value="Genomic_DNA"/>
</dbReference>
<proteinExistence type="predicted"/>
<protein>
    <submittedName>
        <fullName evidence="1">Uncharacterized protein</fullName>
    </submittedName>
</protein>
<dbReference type="Proteomes" id="UP000528964">
    <property type="component" value="Unassembled WGS sequence"/>
</dbReference>
<reference evidence="1 2" key="1">
    <citation type="submission" date="2020-08" db="EMBL/GenBank/DDBJ databases">
        <title>Genomic Encyclopedia of Type Strains, Phase IV (KMG-IV): sequencing the most valuable type-strain genomes for metagenomic binning, comparative biology and taxonomic classification.</title>
        <authorList>
            <person name="Goeker M."/>
        </authorList>
    </citation>
    <scope>NUCLEOTIDE SEQUENCE [LARGE SCALE GENOMIC DNA]</scope>
    <source>
        <strain evidence="1 2">DSM 25481</strain>
    </source>
</reference>
<dbReference type="RefSeq" id="WP_183394651.1">
    <property type="nucleotide sequence ID" value="NZ_JACIDR010000002.1"/>
</dbReference>